<keyword evidence="2" id="KW-1185">Reference proteome</keyword>
<evidence type="ECO:0000313" key="1">
    <source>
        <dbReference type="EMBL" id="SOV15969.1"/>
    </source>
</evidence>
<evidence type="ECO:0000313" key="2">
    <source>
        <dbReference type="Proteomes" id="UP000831156"/>
    </source>
</evidence>
<sequence>MEECYTYSSTEDNDRTDKLLRKKTNINDFNQFYILHDKNKECSKHVEKNLLGNLFISKKIKNEEDSLGGSKELCRTVNDTLTSNYFFNNDKQNISEITQLDKNINILNSKDQQNFDDEEIILYNIRRMYESNTKYCKHEETENINSNISNVDCFKYNNNIYQKNSEYNSSTNESDIFQSVRSSKSYNDIFTQLNKKKKKNKKNKFINDYENMINIKRTHMNNIGDIKNQPLEKYSEGFMKKEKMEVASLSFKSLSDDENNYSFIQTFNHINQNKNQNIYKKENKKNMKYNNKHNDDTKKKFKNSNVLPTNFLLSQKDIKKCSVTNNEKLEKEEYKDKINMLYIKNNILHKNTMDNMKKQNKININKFKMTNSILQNVHLKNLQENDTIKNFSERNIEKYNESIEKNKLYESLKHINKSLIRKSSICSYDKLENFKNNFTQIKKNGKNNTYTIDKKLENSSSINIYKSNNFSKDKGIYDGLNKYNTFSTFKNYELNNTKVVSSLDENKSQNIITMPKEKDSNVTNNLHIQKYTYNYHDNNKNVKYMYNLKDPYNLKKVNTKSIGVQINVKKKTSSKKTNTVNIFYLDHVKRKKIPKIKFKTITQIYNYDFDAIIVKDGHIISRKKDPLKELFQNFYQKV</sequence>
<gene>
    <name evidence="1" type="ORF">PGABG01_1137500</name>
</gene>
<dbReference type="Proteomes" id="UP000831156">
    <property type="component" value="Chromosome 11"/>
</dbReference>
<dbReference type="EMBL" id="LT969434">
    <property type="protein sequence ID" value="SOV15969.1"/>
    <property type="molecule type" value="Genomic_DNA"/>
</dbReference>
<reference evidence="1" key="1">
    <citation type="submission" date="2016-09" db="EMBL/GenBank/DDBJ databases">
        <authorList>
            <consortium name="Pathogen Informatics"/>
            <person name="Sun Q."/>
            <person name="Inoue M."/>
        </authorList>
    </citation>
    <scope>NUCLEOTIDE SEQUENCE</scope>
</reference>
<name>A0ABY1UPU9_9APIC</name>
<accession>A0ABY1UPU9</accession>
<organism evidence="1 2">
    <name type="scientific">Plasmodium gaboni</name>
    <dbReference type="NCBI Taxonomy" id="647221"/>
    <lineage>
        <taxon>Eukaryota</taxon>
        <taxon>Sar</taxon>
        <taxon>Alveolata</taxon>
        <taxon>Apicomplexa</taxon>
        <taxon>Aconoidasida</taxon>
        <taxon>Haemosporida</taxon>
        <taxon>Plasmodiidae</taxon>
        <taxon>Plasmodium</taxon>
        <taxon>Plasmodium (Laverania)</taxon>
    </lineage>
</organism>
<protein>
    <submittedName>
        <fullName evidence="1">Uncharacterized protein</fullName>
    </submittedName>
</protein>
<proteinExistence type="predicted"/>